<gene>
    <name evidence="1" type="ORF">HMPREF0428_01097</name>
</gene>
<sequence length="389" mass="45220">MDLQQFLEELKDIDFTALDREQQEEFRTILLDYGLFDECLELSKVIYEQNREDDTAIEGYVHNLLYLDRKDDALVVLYNSPKTPSILYQEGLIYLEDELYEIAEDKFLAARAGTDFNEAIRAIDKELVGIYLATGREDKAKNLSERIFYEEPSLENFQTAFDNLFALGLFEEAIDFYNQNGRGYEDASILFSLAFAYNQIQNLEKSKMHLLKTIALDPDFTEAYLHLGHMSKGDEAKEYLEKYIELQGMAISAYLHLISLYKDDQQYDNIRTLMQEVLSSQGISEQTLFITINALKSLFEYEKIYDLYNDNSLIKDDPILLGAALNALSEEEDYIDFVEEEVVTYFEVLHDEPTYVETLRNVYDLTGSARVRDIISHFEQHHGPHGHHH</sequence>
<accession>A0AA87BAI0</accession>
<dbReference type="RefSeq" id="WP_003147195.1">
    <property type="nucleotide sequence ID" value="NZ_GL883583.1"/>
</dbReference>
<dbReference type="AlphaFoldDB" id="A0AA87BAI0"/>
<evidence type="ECO:0008006" key="3">
    <source>
        <dbReference type="Google" id="ProtNLM"/>
    </source>
</evidence>
<reference evidence="1 2" key="1">
    <citation type="submission" date="2011-03" db="EMBL/GenBank/DDBJ databases">
        <title>The Genome Sequence of Gemella haemolysans M341.</title>
        <authorList>
            <consortium name="The Broad Institute Genome Sequencing Platform"/>
            <consortium name="The Broad Institute Genome Sequencing Center for Infectious Disease"/>
            <person name="Earl A."/>
            <person name="Ward D."/>
            <person name="Feldgarden M."/>
            <person name="Gevers D."/>
            <person name="Sibley C.D."/>
            <person name="Field T.R."/>
            <person name="Grinwis M."/>
            <person name="Eshaghurshan C.S."/>
            <person name="Surette M.G."/>
            <person name="Young S.K."/>
            <person name="Zeng Q."/>
            <person name="Gargeya S."/>
            <person name="Fitzgerald M."/>
            <person name="Haas B."/>
            <person name="Abouelleil A."/>
            <person name="Alvarado L."/>
            <person name="Arachchi H.M."/>
            <person name="Berlin A."/>
            <person name="Brown A."/>
            <person name="Chapman S.B."/>
            <person name="Chen Z."/>
            <person name="Dunbar C."/>
            <person name="Freedman E."/>
            <person name="Gearin G."/>
            <person name="Gellesch M."/>
            <person name="Goldberg J."/>
            <person name="Griggs A."/>
            <person name="Gujja S."/>
            <person name="Heilman E.R."/>
            <person name="Heiman D."/>
            <person name="Howarth C."/>
            <person name="Larson L."/>
            <person name="Lui A."/>
            <person name="MacDonald P.J.P."/>
            <person name="Mehta T."/>
            <person name="Montmayeur A."/>
            <person name="Murphy C."/>
            <person name="Neiman D."/>
            <person name="Pearson M."/>
            <person name="Priest M."/>
            <person name="Roberts A."/>
            <person name="Saif S."/>
            <person name="Shea T."/>
            <person name="Shenoy N."/>
            <person name="Sisk P."/>
            <person name="Stolte C."/>
            <person name="Sykes S."/>
            <person name="White J."/>
            <person name="Yandava C."/>
            <person name="Wortman J."/>
            <person name="Nusbaum C."/>
            <person name="Birren B."/>
        </authorList>
    </citation>
    <scope>NUCLEOTIDE SEQUENCE [LARGE SCALE GENOMIC DNA]</scope>
    <source>
        <strain evidence="1 2">M341</strain>
    </source>
</reference>
<evidence type="ECO:0000313" key="2">
    <source>
        <dbReference type="Proteomes" id="UP000004773"/>
    </source>
</evidence>
<dbReference type="Gene3D" id="1.25.40.10">
    <property type="entry name" value="Tetratricopeptide repeat domain"/>
    <property type="match status" value="1"/>
</dbReference>
<dbReference type="Proteomes" id="UP000004773">
    <property type="component" value="Unassembled WGS sequence"/>
</dbReference>
<dbReference type="SUPFAM" id="SSF48452">
    <property type="entry name" value="TPR-like"/>
    <property type="match status" value="1"/>
</dbReference>
<evidence type="ECO:0000313" key="1">
    <source>
        <dbReference type="EMBL" id="EGF88273.1"/>
    </source>
</evidence>
<dbReference type="InterPro" id="IPR011990">
    <property type="entry name" value="TPR-like_helical_dom_sf"/>
</dbReference>
<comment type="caution">
    <text evidence="1">The sequence shown here is derived from an EMBL/GenBank/DDBJ whole genome shotgun (WGS) entry which is preliminary data.</text>
</comment>
<organism evidence="1 2">
    <name type="scientific">Gemella haemolysans M341</name>
    <dbReference type="NCBI Taxonomy" id="562981"/>
    <lineage>
        <taxon>Bacteria</taxon>
        <taxon>Bacillati</taxon>
        <taxon>Bacillota</taxon>
        <taxon>Bacilli</taxon>
        <taxon>Bacillales</taxon>
        <taxon>Gemellaceae</taxon>
        <taxon>Gemella</taxon>
    </lineage>
</organism>
<proteinExistence type="predicted"/>
<protein>
    <recommendedName>
        <fullName evidence="3">Tetratricopeptide repeat protein</fullName>
    </recommendedName>
</protein>
<dbReference type="EMBL" id="ACRO01000017">
    <property type="protein sequence ID" value="EGF88273.1"/>
    <property type="molecule type" value="Genomic_DNA"/>
</dbReference>
<name>A0AA87BAI0_9BACL</name>